<keyword evidence="3" id="KW-0489">Methyltransferase</keyword>
<evidence type="ECO:0000259" key="2">
    <source>
        <dbReference type="Pfam" id="PF13649"/>
    </source>
</evidence>
<comment type="caution">
    <text evidence="3">The sequence shown here is derived from an EMBL/GenBank/DDBJ whole genome shotgun (WGS) entry which is preliminary data.</text>
</comment>
<dbReference type="PANTHER" id="PTHR42912:SF81">
    <property type="entry name" value="METHYLTRANSFERASE DOMAIN-CONTAINING PROTEIN"/>
    <property type="match status" value="1"/>
</dbReference>
<dbReference type="Gene3D" id="3.40.50.150">
    <property type="entry name" value="Vaccinia Virus protein VP39"/>
    <property type="match status" value="1"/>
</dbReference>
<evidence type="ECO:0000256" key="1">
    <source>
        <dbReference type="SAM" id="MobiDB-lite"/>
    </source>
</evidence>
<feature type="region of interest" description="Disordered" evidence="1">
    <location>
        <begin position="31"/>
        <end position="56"/>
    </location>
</feature>
<sequence>MRRAGYAARQGARVGWFTVQGELAQAITRQVTASAGAGKPRPSAGDRPAARRRAKAPLPDRAELFGQIGALFRRDLANVEAGHYPLPRGEFGSPLAFLDLSRRFLADVPAVARRRVSGRHQEVFEATRETPKGLPRYYRQNFHFQTDGWLSRDSARLYDFQVEVLFKGATAAMRRQALVPLSKLLRRVDQRQVAYADIACGTGGLLAPALTAFPRLSGIGVDLSKPYLQHARAALDRRRAARARFVAANAEALPFATESLDVVSCVYLFHELPPKVRAIVARELARVLKPGGTLIFADSLQSGDRPENDGLLSLFPALFHEPYFGSYLEEDLDGLFAVGGLTRVELSTAFLTRIAVYEKRGPA</sequence>
<reference evidence="3 4" key="1">
    <citation type="submission" date="2020-07" db="EMBL/GenBank/DDBJ databases">
        <authorList>
            <person name="Li M."/>
        </authorList>
    </citation>
    <scope>NUCLEOTIDE SEQUENCE [LARGE SCALE GENOMIC DNA]</scope>
    <source>
        <strain evidence="3 4">DSM 23284</strain>
    </source>
</reference>
<keyword evidence="4" id="KW-1185">Reference proteome</keyword>
<dbReference type="AlphaFoldDB" id="A0A838XZQ5"/>
<reference evidence="3 4" key="2">
    <citation type="submission" date="2020-08" db="EMBL/GenBank/DDBJ databases">
        <title>Stappia taiwanensis sp. nov., isolated from a coastal thermal spring.</title>
        <authorList>
            <person name="Kampfer P."/>
        </authorList>
    </citation>
    <scope>NUCLEOTIDE SEQUENCE [LARGE SCALE GENOMIC DNA]</scope>
    <source>
        <strain evidence="3 4">DSM 23284</strain>
    </source>
</reference>
<evidence type="ECO:0000313" key="4">
    <source>
        <dbReference type="Proteomes" id="UP000559404"/>
    </source>
</evidence>
<dbReference type="Proteomes" id="UP000559404">
    <property type="component" value="Unassembled WGS sequence"/>
</dbReference>
<protein>
    <submittedName>
        <fullName evidence="3">Class I SAM-dependent methyltransferase</fullName>
    </submittedName>
</protein>
<proteinExistence type="predicted"/>
<dbReference type="GO" id="GO:0008168">
    <property type="term" value="F:methyltransferase activity"/>
    <property type="evidence" value="ECO:0007669"/>
    <property type="project" value="UniProtKB-KW"/>
</dbReference>
<dbReference type="PANTHER" id="PTHR42912">
    <property type="entry name" value="METHYLTRANSFERASE"/>
    <property type="match status" value="1"/>
</dbReference>
<dbReference type="GO" id="GO:0032259">
    <property type="term" value="P:methylation"/>
    <property type="evidence" value="ECO:0007669"/>
    <property type="project" value="UniProtKB-KW"/>
</dbReference>
<organism evidence="3 4">
    <name type="scientific">Stappia taiwanensis</name>
    <dbReference type="NCBI Taxonomy" id="992267"/>
    <lineage>
        <taxon>Bacteria</taxon>
        <taxon>Pseudomonadati</taxon>
        <taxon>Pseudomonadota</taxon>
        <taxon>Alphaproteobacteria</taxon>
        <taxon>Hyphomicrobiales</taxon>
        <taxon>Stappiaceae</taxon>
        <taxon>Stappia</taxon>
    </lineage>
</organism>
<evidence type="ECO:0000313" key="3">
    <source>
        <dbReference type="EMBL" id="MBA4612220.1"/>
    </source>
</evidence>
<dbReference type="InterPro" id="IPR041698">
    <property type="entry name" value="Methyltransf_25"/>
</dbReference>
<accession>A0A838XZQ5</accession>
<dbReference type="Pfam" id="PF13649">
    <property type="entry name" value="Methyltransf_25"/>
    <property type="match status" value="1"/>
</dbReference>
<name>A0A838XZQ5_9HYPH</name>
<dbReference type="InterPro" id="IPR029063">
    <property type="entry name" value="SAM-dependent_MTases_sf"/>
</dbReference>
<dbReference type="EMBL" id="JACEON010000009">
    <property type="protein sequence ID" value="MBA4612220.1"/>
    <property type="molecule type" value="Genomic_DNA"/>
</dbReference>
<feature type="domain" description="Methyltransferase" evidence="2">
    <location>
        <begin position="197"/>
        <end position="292"/>
    </location>
</feature>
<dbReference type="SUPFAM" id="SSF53335">
    <property type="entry name" value="S-adenosyl-L-methionine-dependent methyltransferases"/>
    <property type="match status" value="1"/>
</dbReference>
<keyword evidence="3" id="KW-0808">Transferase</keyword>
<dbReference type="InterPro" id="IPR050508">
    <property type="entry name" value="Methyltransf_Superfamily"/>
</dbReference>
<gene>
    <name evidence="3" type="ORF">H1W37_11190</name>
</gene>
<dbReference type="CDD" id="cd02440">
    <property type="entry name" value="AdoMet_MTases"/>
    <property type="match status" value="1"/>
</dbReference>